<dbReference type="InterPro" id="IPR003142">
    <property type="entry name" value="BPL_C"/>
</dbReference>
<evidence type="ECO:0000313" key="5">
    <source>
        <dbReference type="EMBL" id="MBW4464251.1"/>
    </source>
</evidence>
<dbReference type="Gene3D" id="3.30.930.10">
    <property type="entry name" value="Bira Bifunctional Protein, Domain 2"/>
    <property type="match status" value="1"/>
</dbReference>
<organism evidence="5 6">
    <name type="scientific">Pegethrix bostrychoides GSE-TBD4-15B</name>
    <dbReference type="NCBI Taxonomy" id="2839662"/>
    <lineage>
        <taxon>Bacteria</taxon>
        <taxon>Bacillati</taxon>
        <taxon>Cyanobacteriota</taxon>
        <taxon>Cyanophyceae</taxon>
        <taxon>Oculatellales</taxon>
        <taxon>Oculatellaceae</taxon>
        <taxon>Pegethrix</taxon>
    </lineage>
</organism>
<gene>
    <name evidence="5" type="ORF">KME07_02270</name>
</gene>
<dbReference type="InterPro" id="IPR045864">
    <property type="entry name" value="aa-tRNA-synth_II/BPL/LPL"/>
</dbReference>
<dbReference type="EMBL" id="JAHHHV010000009">
    <property type="protein sequence ID" value="MBW4464251.1"/>
    <property type="molecule type" value="Genomic_DNA"/>
</dbReference>
<dbReference type="CDD" id="cd16442">
    <property type="entry name" value="BPL"/>
    <property type="match status" value="1"/>
</dbReference>
<proteinExistence type="predicted"/>
<dbReference type="Proteomes" id="UP000707356">
    <property type="component" value="Unassembled WGS sequence"/>
</dbReference>
<evidence type="ECO:0000313" key="6">
    <source>
        <dbReference type="Proteomes" id="UP000707356"/>
    </source>
</evidence>
<dbReference type="NCBIfam" id="TIGR00121">
    <property type="entry name" value="birA_ligase"/>
    <property type="match status" value="1"/>
</dbReference>
<name>A0A951U3C7_9CYAN</name>
<reference evidence="5" key="2">
    <citation type="journal article" date="2022" name="Microbiol. Resour. Announc.">
        <title>Metagenome Sequencing to Explore Phylogenomics of Terrestrial Cyanobacteria.</title>
        <authorList>
            <person name="Ward R.D."/>
            <person name="Stajich J.E."/>
            <person name="Johansen J.R."/>
            <person name="Huntemann M."/>
            <person name="Clum A."/>
            <person name="Foster B."/>
            <person name="Foster B."/>
            <person name="Roux S."/>
            <person name="Palaniappan K."/>
            <person name="Varghese N."/>
            <person name="Mukherjee S."/>
            <person name="Reddy T.B.K."/>
            <person name="Daum C."/>
            <person name="Copeland A."/>
            <person name="Chen I.A."/>
            <person name="Ivanova N.N."/>
            <person name="Kyrpides N.C."/>
            <person name="Shapiro N."/>
            <person name="Eloe-Fadrosh E.A."/>
            <person name="Pietrasiak N."/>
        </authorList>
    </citation>
    <scope>NUCLEOTIDE SEQUENCE</scope>
    <source>
        <strain evidence="5">GSE-TBD4-15B</strain>
    </source>
</reference>
<keyword evidence="2" id="KW-0092">Biotin</keyword>
<dbReference type="SUPFAM" id="SSF55681">
    <property type="entry name" value="Class II aaRS and biotin synthetases"/>
    <property type="match status" value="1"/>
</dbReference>
<sequence>MLISDPNLPDWLQWLERCESTSTWAIQHPDLLQHGDVVYTQQQTAGRAQQGRRWYTPPGGLAASFILDNLSASQLTGLSLVAGLAVIYAIEDLLPDLEHQLGLKWPNDIIVQDCKLAGILCEAISSRRGSRVVVGIGLNHRVEFAAANLTPAEVGHPISLHQLCPDSALPNQLTLLERLRHYLGQASALVAQGSGIAAFLPALRQRDWLLNRQIGWQADAASSADPAGLVTAQAAGLDDWGRLLLRQTDGHLRAVASGRVVKW</sequence>
<evidence type="ECO:0000256" key="1">
    <source>
        <dbReference type="ARBA" id="ARBA00022598"/>
    </source>
</evidence>
<accession>A0A951U3C7</accession>
<comment type="caution">
    <text evidence="5">The sequence shown here is derived from an EMBL/GenBank/DDBJ whole genome shotgun (WGS) entry which is preliminary data.</text>
</comment>
<feature type="domain" description="BPL/LPL catalytic" evidence="4">
    <location>
        <begin position="6"/>
        <end position="184"/>
    </location>
</feature>
<reference evidence="5" key="1">
    <citation type="submission" date="2021-05" db="EMBL/GenBank/DDBJ databases">
        <authorList>
            <person name="Pietrasiak N."/>
            <person name="Ward R."/>
            <person name="Stajich J.E."/>
            <person name="Kurbessoian T."/>
        </authorList>
    </citation>
    <scope>NUCLEOTIDE SEQUENCE</scope>
    <source>
        <strain evidence="5">GSE-TBD4-15B</strain>
    </source>
</reference>
<dbReference type="PANTHER" id="PTHR12835:SF5">
    <property type="entry name" value="BIOTIN--PROTEIN LIGASE"/>
    <property type="match status" value="1"/>
</dbReference>
<dbReference type="PROSITE" id="PS51733">
    <property type="entry name" value="BPL_LPL_CATALYTIC"/>
    <property type="match status" value="1"/>
</dbReference>
<dbReference type="PANTHER" id="PTHR12835">
    <property type="entry name" value="BIOTIN PROTEIN LIGASE"/>
    <property type="match status" value="1"/>
</dbReference>
<dbReference type="AlphaFoldDB" id="A0A951U3C7"/>
<dbReference type="GO" id="GO:0004077">
    <property type="term" value="F:biotin--[biotin carboxyl-carrier protein] ligase activity"/>
    <property type="evidence" value="ECO:0007669"/>
    <property type="project" value="UniProtKB-EC"/>
</dbReference>
<evidence type="ECO:0000259" key="4">
    <source>
        <dbReference type="PROSITE" id="PS51733"/>
    </source>
</evidence>
<dbReference type="InterPro" id="IPR004143">
    <property type="entry name" value="BPL_LPL_catalytic"/>
</dbReference>
<dbReference type="Pfam" id="PF03099">
    <property type="entry name" value="BPL_LplA_LipB"/>
    <property type="match status" value="1"/>
</dbReference>
<dbReference type="EC" id="6.3.4.15" evidence="3"/>
<dbReference type="InterPro" id="IPR004408">
    <property type="entry name" value="Biotin_CoA_COase_ligase"/>
</dbReference>
<keyword evidence="1 5" id="KW-0436">Ligase</keyword>
<evidence type="ECO:0000256" key="2">
    <source>
        <dbReference type="ARBA" id="ARBA00023267"/>
    </source>
</evidence>
<evidence type="ECO:0000256" key="3">
    <source>
        <dbReference type="ARBA" id="ARBA00024227"/>
    </source>
</evidence>
<protein>
    <recommendedName>
        <fullName evidence="3">biotin--[biotin carboxyl-carrier protein] ligase</fullName>
        <ecNumber evidence="3">6.3.4.15</ecNumber>
    </recommendedName>
</protein>
<dbReference type="GO" id="GO:0005737">
    <property type="term" value="C:cytoplasm"/>
    <property type="evidence" value="ECO:0007669"/>
    <property type="project" value="TreeGrafter"/>
</dbReference>
<dbReference type="Gene3D" id="2.30.30.100">
    <property type="match status" value="1"/>
</dbReference>
<dbReference type="Pfam" id="PF02237">
    <property type="entry name" value="BPL_C"/>
    <property type="match status" value="1"/>
</dbReference>